<dbReference type="Gene3D" id="3.10.450.350">
    <property type="match status" value="1"/>
</dbReference>
<dbReference type="SUPFAM" id="SSF51261">
    <property type="entry name" value="Duplicated hybrid motif"/>
    <property type="match status" value="1"/>
</dbReference>
<keyword evidence="4" id="KW-0479">Metal-binding</keyword>
<dbReference type="InterPro" id="IPR011055">
    <property type="entry name" value="Dup_hybrid_motif"/>
</dbReference>
<dbReference type="GO" id="GO:0046872">
    <property type="term" value="F:metal ion binding"/>
    <property type="evidence" value="ECO:0007669"/>
    <property type="project" value="UniProtKB-KW"/>
</dbReference>
<gene>
    <name evidence="11" type="ORF">SAMN02745728_02286</name>
</gene>
<dbReference type="InterPro" id="IPR050570">
    <property type="entry name" value="Cell_wall_metabolism_enzyme"/>
</dbReference>
<evidence type="ECO:0000256" key="2">
    <source>
        <dbReference type="ARBA" id="ARBA00004196"/>
    </source>
</evidence>
<evidence type="ECO:0000256" key="7">
    <source>
        <dbReference type="ARBA" id="ARBA00023049"/>
    </source>
</evidence>
<feature type="domain" description="Csd3-like second N-terminal" evidence="10">
    <location>
        <begin position="175"/>
        <end position="292"/>
    </location>
</feature>
<proteinExistence type="predicted"/>
<dbReference type="GO" id="GO:0006508">
    <property type="term" value="P:proteolysis"/>
    <property type="evidence" value="ECO:0007669"/>
    <property type="project" value="UniProtKB-KW"/>
</dbReference>
<evidence type="ECO:0000259" key="9">
    <source>
        <dbReference type="Pfam" id="PF01551"/>
    </source>
</evidence>
<evidence type="ECO:0000313" key="11">
    <source>
        <dbReference type="EMBL" id="SHN72122.1"/>
    </source>
</evidence>
<protein>
    <submittedName>
        <fullName evidence="11">Peptidase family M23</fullName>
    </submittedName>
</protein>
<dbReference type="EMBL" id="FRDI01000016">
    <property type="protein sequence ID" value="SHN72122.1"/>
    <property type="molecule type" value="Genomic_DNA"/>
</dbReference>
<feature type="region of interest" description="Disordered" evidence="8">
    <location>
        <begin position="51"/>
        <end position="83"/>
    </location>
</feature>
<dbReference type="PANTHER" id="PTHR21666:SF288">
    <property type="entry name" value="CELL DIVISION PROTEIN YTFB"/>
    <property type="match status" value="1"/>
</dbReference>
<dbReference type="Pfam" id="PF19425">
    <property type="entry name" value="Csd3_N2"/>
    <property type="match status" value="1"/>
</dbReference>
<evidence type="ECO:0000256" key="5">
    <source>
        <dbReference type="ARBA" id="ARBA00022801"/>
    </source>
</evidence>
<evidence type="ECO:0000256" key="4">
    <source>
        <dbReference type="ARBA" id="ARBA00022723"/>
    </source>
</evidence>
<feature type="domain" description="M23ase beta-sheet core" evidence="9">
    <location>
        <begin position="306"/>
        <end position="402"/>
    </location>
</feature>
<reference evidence="11 12" key="1">
    <citation type="submission" date="2016-12" db="EMBL/GenBank/DDBJ databases">
        <authorList>
            <person name="Song W.-J."/>
            <person name="Kurnit D.M."/>
        </authorList>
    </citation>
    <scope>NUCLEOTIDE SEQUENCE [LARGE SCALE GENOMIC DNA]</scope>
    <source>
        <strain evidence="11 12">DSM 11393</strain>
    </source>
</reference>
<evidence type="ECO:0000313" key="12">
    <source>
        <dbReference type="Proteomes" id="UP000186469"/>
    </source>
</evidence>
<evidence type="ECO:0000256" key="8">
    <source>
        <dbReference type="SAM" id="MobiDB-lite"/>
    </source>
</evidence>
<dbReference type="AlphaFoldDB" id="A0A1M7TN08"/>
<dbReference type="InterPro" id="IPR016047">
    <property type="entry name" value="M23ase_b-sheet_dom"/>
</dbReference>
<dbReference type="GO" id="GO:0030313">
    <property type="term" value="C:cell envelope"/>
    <property type="evidence" value="ECO:0007669"/>
    <property type="project" value="UniProtKB-SubCell"/>
</dbReference>
<feature type="compositionally biased region" description="Polar residues" evidence="8">
    <location>
        <begin position="51"/>
        <end position="82"/>
    </location>
</feature>
<keyword evidence="3" id="KW-0645">Protease</keyword>
<name>A0A1M7TN08_9BACT</name>
<dbReference type="Pfam" id="PF01551">
    <property type="entry name" value="Peptidase_M23"/>
    <property type="match status" value="1"/>
</dbReference>
<keyword evidence="7" id="KW-0482">Metalloprotease</keyword>
<comment type="subcellular location">
    <subcellularLocation>
        <location evidence="2">Cell envelope</location>
    </subcellularLocation>
</comment>
<dbReference type="PANTHER" id="PTHR21666">
    <property type="entry name" value="PEPTIDASE-RELATED"/>
    <property type="match status" value="1"/>
</dbReference>
<evidence type="ECO:0000256" key="6">
    <source>
        <dbReference type="ARBA" id="ARBA00022833"/>
    </source>
</evidence>
<dbReference type="CDD" id="cd12797">
    <property type="entry name" value="M23_peptidase"/>
    <property type="match status" value="1"/>
</dbReference>
<dbReference type="InterPro" id="IPR045834">
    <property type="entry name" value="Csd3_N2"/>
</dbReference>
<accession>A0A1M7TN08</accession>
<sequence>MKYKRYNRKNSTNKVYIFLFLLILLNGVLAYFLWEFINKNQETTSNTEEITLQDSETSEENIPQTQPTVNATTTQPESQDGTHSGIINAGDTASTLLQTWMPVADVNAMAEASRKLFPLRSLKEGHAYTVYVNDNSVEKFEYEIDDLKKLILTRDGDNGFSAQIEQIPYEILLERIDGVIDSSLFEAVADIGESPNLAVRMADIFAWEINFVKDLRQGDKFSLLVEKLFKDGEFKRYGKILYAEFINQDKPYKAFAYINENDSVTYFTETGDSLKRAFLQAPLSFTRISSGFTNRRLHPVFKDWRSHPAIDYAAPSGTPVKTVGNGVVTFAGWGKGAGNYIAIKHSNGYETMYLHLSGFAQGLKKGNKVSQGDVIGFVGSTGYSTGPHLDFRMKKNGTFLNPITALNPRGDSISKKELAEFKKMVDYYKEFVNDKKSLTEYVPYKEKS</sequence>
<dbReference type="STRING" id="1121455.SAMN02745728_02286"/>
<dbReference type="Proteomes" id="UP000186469">
    <property type="component" value="Unassembled WGS sequence"/>
</dbReference>
<comment type="cofactor">
    <cofactor evidence="1">
        <name>Zn(2+)</name>
        <dbReference type="ChEBI" id="CHEBI:29105"/>
    </cofactor>
</comment>
<keyword evidence="12" id="KW-1185">Reference proteome</keyword>
<evidence type="ECO:0000256" key="1">
    <source>
        <dbReference type="ARBA" id="ARBA00001947"/>
    </source>
</evidence>
<dbReference type="Gene3D" id="2.70.70.10">
    <property type="entry name" value="Glucose Permease (Domain IIA)"/>
    <property type="match status" value="1"/>
</dbReference>
<evidence type="ECO:0000256" key="3">
    <source>
        <dbReference type="ARBA" id="ARBA00022670"/>
    </source>
</evidence>
<keyword evidence="6" id="KW-0862">Zinc</keyword>
<dbReference type="GO" id="GO:0004222">
    <property type="term" value="F:metalloendopeptidase activity"/>
    <property type="evidence" value="ECO:0007669"/>
    <property type="project" value="TreeGrafter"/>
</dbReference>
<evidence type="ECO:0000259" key="10">
    <source>
        <dbReference type="Pfam" id="PF19425"/>
    </source>
</evidence>
<organism evidence="11 12">
    <name type="scientific">Desulfovibrio litoralis DSM 11393</name>
    <dbReference type="NCBI Taxonomy" id="1121455"/>
    <lineage>
        <taxon>Bacteria</taxon>
        <taxon>Pseudomonadati</taxon>
        <taxon>Thermodesulfobacteriota</taxon>
        <taxon>Desulfovibrionia</taxon>
        <taxon>Desulfovibrionales</taxon>
        <taxon>Desulfovibrionaceae</taxon>
        <taxon>Desulfovibrio</taxon>
    </lineage>
</organism>
<keyword evidence="5" id="KW-0378">Hydrolase</keyword>